<organism evidence="1 2">
    <name type="scientific">Allomesorhizobium camelthorni</name>
    <dbReference type="NCBI Taxonomy" id="475069"/>
    <lineage>
        <taxon>Bacteria</taxon>
        <taxon>Pseudomonadati</taxon>
        <taxon>Pseudomonadota</taxon>
        <taxon>Alphaproteobacteria</taxon>
        <taxon>Hyphomicrobiales</taxon>
        <taxon>Phyllobacteriaceae</taxon>
        <taxon>Allomesorhizobium</taxon>
    </lineage>
</organism>
<gene>
    <name evidence="1" type="ORF">G6N73_30115</name>
</gene>
<proteinExistence type="predicted"/>
<evidence type="ECO:0000313" key="1">
    <source>
        <dbReference type="EMBL" id="NGO55279.1"/>
    </source>
</evidence>
<sequence length="190" mass="21464">MELEVSDIVEAVSELVKRGYDREYRIKNGRLRDLATGTPIAASDIHVDAALRFESGSDAGDGSNVYAISDRATPGKGLLIDAFDTLDRHCSRELFERLAAGRQTKRVAQPDVPSRYDLRKIYKSEFERDPERFVLRIDFPDFPPCPFGQSFSVLGFDTAEQQYVWLVTSILRDSRLARVPYQEADTPDNA</sequence>
<dbReference type="AlphaFoldDB" id="A0A6G4WKZ9"/>
<keyword evidence="2" id="KW-1185">Reference proteome</keyword>
<evidence type="ECO:0000313" key="2">
    <source>
        <dbReference type="Proteomes" id="UP001642900"/>
    </source>
</evidence>
<name>A0A6G4WKZ9_9HYPH</name>
<reference evidence="1 2" key="1">
    <citation type="submission" date="2020-02" db="EMBL/GenBank/DDBJ databases">
        <title>Genome sequence of strain CCNWXJ40-4.</title>
        <authorList>
            <person name="Gao J."/>
            <person name="Sun J."/>
        </authorList>
    </citation>
    <scope>NUCLEOTIDE SEQUENCE [LARGE SCALE GENOMIC DNA]</scope>
    <source>
        <strain evidence="1 2">CCNWXJ 40-4</strain>
    </source>
</reference>
<dbReference type="Proteomes" id="UP001642900">
    <property type="component" value="Unassembled WGS sequence"/>
</dbReference>
<accession>A0A6G4WKZ9</accession>
<protein>
    <submittedName>
        <fullName evidence="1">Uncharacterized protein</fullName>
    </submittedName>
</protein>
<dbReference type="RefSeq" id="WP_165033636.1">
    <property type="nucleotide sequence ID" value="NZ_JAAKZF010000089.1"/>
</dbReference>
<comment type="caution">
    <text evidence="1">The sequence shown here is derived from an EMBL/GenBank/DDBJ whole genome shotgun (WGS) entry which is preliminary data.</text>
</comment>
<dbReference type="EMBL" id="JAAKZF010000089">
    <property type="protein sequence ID" value="NGO55279.1"/>
    <property type="molecule type" value="Genomic_DNA"/>
</dbReference>